<evidence type="ECO:0000256" key="3">
    <source>
        <dbReference type="ARBA" id="ARBA00022989"/>
    </source>
</evidence>
<dbReference type="InterPro" id="IPR013112">
    <property type="entry name" value="FAD-bd_8"/>
</dbReference>
<feature type="transmembrane region" description="Helical" evidence="7">
    <location>
        <begin position="93"/>
        <end position="113"/>
    </location>
</feature>
<dbReference type="GO" id="GO:0043020">
    <property type="term" value="C:NADPH oxidase complex"/>
    <property type="evidence" value="ECO:0007669"/>
    <property type="project" value="TreeGrafter"/>
</dbReference>
<keyword evidence="4" id="KW-0560">Oxidoreductase</keyword>
<keyword evidence="10" id="KW-1185">Reference proteome</keyword>
<dbReference type="Gene3D" id="3.40.50.80">
    <property type="entry name" value="Nucleotide-binding domain of ferredoxin-NADP reductase (FNR) module"/>
    <property type="match status" value="1"/>
</dbReference>
<feature type="transmembrane region" description="Helical" evidence="7">
    <location>
        <begin position="12"/>
        <end position="32"/>
    </location>
</feature>
<dbReference type="PANTHER" id="PTHR11972">
    <property type="entry name" value="NADPH OXIDASE"/>
    <property type="match status" value="1"/>
</dbReference>
<organism evidence="9 10">
    <name type="scientific">Amphibalanus amphitrite</name>
    <name type="common">Striped barnacle</name>
    <name type="synonym">Balanus amphitrite</name>
    <dbReference type="NCBI Taxonomy" id="1232801"/>
    <lineage>
        <taxon>Eukaryota</taxon>
        <taxon>Metazoa</taxon>
        <taxon>Ecdysozoa</taxon>
        <taxon>Arthropoda</taxon>
        <taxon>Crustacea</taxon>
        <taxon>Multicrustacea</taxon>
        <taxon>Cirripedia</taxon>
        <taxon>Thoracica</taxon>
        <taxon>Thoracicalcarea</taxon>
        <taxon>Balanomorpha</taxon>
        <taxon>Balanoidea</taxon>
        <taxon>Balanidae</taxon>
        <taxon>Amphibalaninae</taxon>
        <taxon>Amphibalanus</taxon>
    </lineage>
</organism>
<dbReference type="InterPro" id="IPR050369">
    <property type="entry name" value="RBOH/FRE"/>
</dbReference>
<dbReference type="Gene3D" id="2.40.30.10">
    <property type="entry name" value="Translation factors"/>
    <property type="match status" value="1"/>
</dbReference>
<feature type="region of interest" description="Disordered" evidence="6">
    <location>
        <begin position="374"/>
        <end position="421"/>
    </location>
</feature>
<name>A0A6A4VZ31_AMPAM</name>
<sequence>MGKHIFQNNIALTVFYSFLVCINLATFSLTLYYRAAESDDWLVSVTSALGKILLLDTAVLPITVCRRILAWVQETPLFMVSPSNSHKSIHRTLSLTVCILAVVHSAAAMWSYFVDTENLAELYERPDQLQLNVSGFACLVVVLIIVITSLLRHHMSFLAFFLTHQLYVVLYGLMMVHAGRFWKYLVLPVCLWSAELLLRIVYSPRRSAIAEVTLLPSNVLVLVLERPPKMLFKPGDYVFVQIPKIGRFEWVKFTITSAPEQQDLITVHVHITNNWSFRLRNYFLQDVSFHYIPHRLHALESITVIQKVVKSWRNMFGGFQNIEVPMGKPRETRKERLQRNKVDAMKVEEKHLTLDVVLSEDDVTEPEPSAAVLLEKPSSSTPAASQAPAAAPPDPAASRRSLPGPAGASPTSSYTEYRQAGRRVEQEASQFTGFAEGYSVFTREYGKTLRFSTAAPPAGRQQFRKVKHHSLIPSLDQKDGSGGSQQPAPPLLPPLPAGAAPPADSRQRLPNIGSMQATAAPAAGEGTSIVSSMKRRRQAVDDDGDDTIEYADTIRVFIDGPYSYGGEKVGIFSARHAIIILVGPDVFPFAAVLQSILIRYRSEIVPCPNCACEFKMQLPSSFMNIRKVDFVWVNSDMEGYEWFLELLEDMDHYQRHRNLLENFLEFYLFKTGIKPMPSFTPLRRQLRQGRPRWNEVLDEIVGKSSGGVEVFFSGPRTVRKVVQKACTQAGLVFNCTNF</sequence>
<dbReference type="InterPro" id="IPR013130">
    <property type="entry name" value="Fe3_Rdtase_TM_dom"/>
</dbReference>
<evidence type="ECO:0000256" key="6">
    <source>
        <dbReference type="SAM" id="MobiDB-lite"/>
    </source>
</evidence>
<proteinExistence type="predicted"/>
<gene>
    <name evidence="9" type="primary">NOX5_2</name>
    <name evidence="9" type="ORF">FJT64_027800</name>
</gene>
<dbReference type="PROSITE" id="PS51384">
    <property type="entry name" value="FAD_FR"/>
    <property type="match status" value="1"/>
</dbReference>
<dbReference type="GO" id="GO:0006952">
    <property type="term" value="P:defense response"/>
    <property type="evidence" value="ECO:0007669"/>
    <property type="project" value="TreeGrafter"/>
</dbReference>
<comment type="caution">
    <text evidence="9">The sequence shown here is derived from an EMBL/GenBank/DDBJ whole genome shotgun (WGS) entry which is preliminary data.</text>
</comment>
<dbReference type="OrthoDB" id="167398at2759"/>
<dbReference type="Pfam" id="PF01794">
    <property type="entry name" value="Ferric_reduct"/>
    <property type="match status" value="1"/>
</dbReference>
<feature type="domain" description="FAD-binding FR-type" evidence="8">
    <location>
        <begin position="202"/>
        <end position="325"/>
    </location>
</feature>
<evidence type="ECO:0000259" key="8">
    <source>
        <dbReference type="PROSITE" id="PS51384"/>
    </source>
</evidence>
<evidence type="ECO:0000256" key="4">
    <source>
        <dbReference type="ARBA" id="ARBA00023002"/>
    </source>
</evidence>
<keyword evidence="5 7" id="KW-0472">Membrane</keyword>
<dbReference type="InterPro" id="IPR017927">
    <property type="entry name" value="FAD-bd_FR_type"/>
</dbReference>
<evidence type="ECO:0000256" key="2">
    <source>
        <dbReference type="ARBA" id="ARBA00022692"/>
    </source>
</evidence>
<keyword evidence="2 7" id="KW-0812">Transmembrane</keyword>
<dbReference type="GO" id="GO:0016175">
    <property type="term" value="F:superoxide-generating NAD(P)H oxidase activity"/>
    <property type="evidence" value="ECO:0007669"/>
    <property type="project" value="TreeGrafter"/>
</dbReference>
<comment type="subcellular location">
    <subcellularLocation>
        <location evidence="1">Membrane</location>
        <topology evidence="1">Multi-pass membrane protein</topology>
    </subcellularLocation>
</comment>
<dbReference type="GO" id="GO:0042554">
    <property type="term" value="P:superoxide anion generation"/>
    <property type="evidence" value="ECO:0007669"/>
    <property type="project" value="TreeGrafter"/>
</dbReference>
<feature type="transmembrane region" description="Helical" evidence="7">
    <location>
        <begin position="158"/>
        <end position="178"/>
    </location>
</feature>
<evidence type="ECO:0000256" key="5">
    <source>
        <dbReference type="ARBA" id="ARBA00023136"/>
    </source>
</evidence>
<feature type="transmembrane region" description="Helical" evidence="7">
    <location>
        <begin position="133"/>
        <end position="151"/>
    </location>
</feature>
<keyword evidence="3 7" id="KW-1133">Transmembrane helix</keyword>
<dbReference type="EMBL" id="VIIS01001366">
    <property type="protein sequence ID" value="KAF0299425.1"/>
    <property type="molecule type" value="Genomic_DNA"/>
</dbReference>
<reference evidence="9 10" key="1">
    <citation type="submission" date="2019-07" db="EMBL/GenBank/DDBJ databases">
        <title>Draft genome assembly of a fouling barnacle, Amphibalanus amphitrite (Darwin, 1854): The first reference genome for Thecostraca.</title>
        <authorList>
            <person name="Kim W."/>
        </authorList>
    </citation>
    <scope>NUCLEOTIDE SEQUENCE [LARGE SCALE GENOMIC DNA]</scope>
    <source>
        <strain evidence="9">SNU_AA5</strain>
        <tissue evidence="9">Soma without cirri and trophi</tissue>
    </source>
</reference>
<feature type="compositionally biased region" description="Low complexity" evidence="6">
    <location>
        <begin position="377"/>
        <end position="389"/>
    </location>
</feature>
<dbReference type="SUPFAM" id="SSF63380">
    <property type="entry name" value="Riboflavin synthase domain-like"/>
    <property type="match status" value="1"/>
</dbReference>
<feature type="region of interest" description="Disordered" evidence="6">
    <location>
        <begin position="473"/>
        <end position="541"/>
    </location>
</feature>
<evidence type="ECO:0000256" key="1">
    <source>
        <dbReference type="ARBA" id="ARBA00004141"/>
    </source>
</evidence>
<evidence type="ECO:0000256" key="7">
    <source>
        <dbReference type="SAM" id="Phobius"/>
    </source>
</evidence>
<dbReference type="AlphaFoldDB" id="A0A6A4VZ31"/>
<evidence type="ECO:0000313" key="9">
    <source>
        <dbReference type="EMBL" id="KAF0299425.1"/>
    </source>
</evidence>
<accession>A0A6A4VZ31</accession>
<feature type="compositionally biased region" description="Pro residues" evidence="6">
    <location>
        <begin position="487"/>
        <end position="496"/>
    </location>
</feature>
<dbReference type="Proteomes" id="UP000440578">
    <property type="component" value="Unassembled WGS sequence"/>
</dbReference>
<dbReference type="Pfam" id="PF08022">
    <property type="entry name" value="FAD_binding_8"/>
    <property type="match status" value="1"/>
</dbReference>
<dbReference type="InterPro" id="IPR017938">
    <property type="entry name" value="Riboflavin_synthase-like_b-brl"/>
</dbReference>
<dbReference type="PANTHER" id="PTHR11972:SF58">
    <property type="entry name" value="NADPH OXIDASE 5"/>
    <property type="match status" value="1"/>
</dbReference>
<dbReference type="InterPro" id="IPR039261">
    <property type="entry name" value="FNR_nucleotide-bd"/>
</dbReference>
<protein>
    <submittedName>
        <fullName evidence="9">NADPH oxidase 5</fullName>
    </submittedName>
</protein>
<evidence type="ECO:0000313" key="10">
    <source>
        <dbReference type="Proteomes" id="UP000440578"/>
    </source>
</evidence>